<evidence type="ECO:0000259" key="7">
    <source>
        <dbReference type="Pfam" id="PF00892"/>
    </source>
</evidence>
<protein>
    <recommendedName>
        <fullName evidence="7">EamA domain-containing protein</fullName>
    </recommendedName>
</protein>
<keyword evidence="4 6" id="KW-1133">Transmembrane helix</keyword>
<evidence type="ECO:0000256" key="2">
    <source>
        <dbReference type="ARBA" id="ARBA00022475"/>
    </source>
</evidence>
<comment type="subcellular location">
    <subcellularLocation>
        <location evidence="1">Cell membrane</location>
        <topology evidence="1">Multi-pass membrane protein</topology>
    </subcellularLocation>
</comment>
<feature type="transmembrane region" description="Helical" evidence="6">
    <location>
        <begin position="154"/>
        <end position="175"/>
    </location>
</feature>
<accession>A0A0G1GJJ4</accession>
<feature type="transmembrane region" description="Helical" evidence="6">
    <location>
        <begin position="187"/>
        <end position="205"/>
    </location>
</feature>
<evidence type="ECO:0000256" key="5">
    <source>
        <dbReference type="ARBA" id="ARBA00023136"/>
    </source>
</evidence>
<feature type="domain" description="EamA" evidence="7">
    <location>
        <begin position="158"/>
        <end position="287"/>
    </location>
</feature>
<comment type="caution">
    <text evidence="8">The sequence shown here is derived from an EMBL/GenBank/DDBJ whole genome shotgun (WGS) entry which is preliminary data.</text>
</comment>
<evidence type="ECO:0000256" key="3">
    <source>
        <dbReference type="ARBA" id="ARBA00022692"/>
    </source>
</evidence>
<feature type="transmembrane region" description="Helical" evidence="6">
    <location>
        <begin position="247"/>
        <end position="266"/>
    </location>
</feature>
<organism evidence="8 9">
    <name type="scientific">Candidatus Collierbacteria bacterium GW2011_GWA1_44_12</name>
    <dbReference type="NCBI Taxonomy" id="1618376"/>
    <lineage>
        <taxon>Bacteria</taxon>
        <taxon>Candidatus Collieribacteriota</taxon>
    </lineage>
</organism>
<dbReference type="PANTHER" id="PTHR32322">
    <property type="entry name" value="INNER MEMBRANE TRANSPORTER"/>
    <property type="match status" value="1"/>
</dbReference>
<dbReference type="InterPro" id="IPR050638">
    <property type="entry name" value="AA-Vitamin_Transporters"/>
</dbReference>
<keyword evidence="3 6" id="KW-0812">Transmembrane</keyword>
<reference evidence="8 9" key="1">
    <citation type="journal article" date="2015" name="Nature">
        <title>rRNA introns, odd ribosomes, and small enigmatic genomes across a large radiation of phyla.</title>
        <authorList>
            <person name="Brown C.T."/>
            <person name="Hug L.A."/>
            <person name="Thomas B.C."/>
            <person name="Sharon I."/>
            <person name="Castelle C.J."/>
            <person name="Singh A."/>
            <person name="Wilkins M.J."/>
            <person name="Williams K.H."/>
            <person name="Banfield J.F."/>
        </authorList>
    </citation>
    <scope>NUCLEOTIDE SEQUENCE [LARGE SCALE GENOMIC DNA]</scope>
</reference>
<evidence type="ECO:0000256" key="4">
    <source>
        <dbReference type="ARBA" id="ARBA00022989"/>
    </source>
</evidence>
<dbReference type="Pfam" id="PF00892">
    <property type="entry name" value="EamA"/>
    <property type="match status" value="2"/>
</dbReference>
<dbReference type="InterPro" id="IPR000620">
    <property type="entry name" value="EamA_dom"/>
</dbReference>
<feature type="transmembrane region" description="Helical" evidence="6">
    <location>
        <begin position="128"/>
        <end position="148"/>
    </location>
</feature>
<dbReference type="GO" id="GO:0005886">
    <property type="term" value="C:plasma membrane"/>
    <property type="evidence" value="ECO:0007669"/>
    <property type="project" value="UniProtKB-SubCell"/>
</dbReference>
<feature type="domain" description="EamA" evidence="7">
    <location>
        <begin position="10"/>
        <end position="142"/>
    </location>
</feature>
<feature type="transmembrane region" description="Helical" evidence="6">
    <location>
        <begin position="101"/>
        <end position="119"/>
    </location>
</feature>
<proteinExistence type="predicted"/>
<feature type="transmembrane region" description="Helical" evidence="6">
    <location>
        <begin position="70"/>
        <end position="89"/>
    </location>
</feature>
<name>A0A0G1GJJ4_9BACT</name>
<feature type="transmembrane region" description="Helical" evidence="6">
    <location>
        <begin position="217"/>
        <end position="235"/>
    </location>
</feature>
<gene>
    <name evidence="8" type="ORF">UW23_C0022G0006</name>
</gene>
<feature type="transmembrane region" description="Helical" evidence="6">
    <location>
        <begin position="272"/>
        <end position="288"/>
    </location>
</feature>
<dbReference type="Proteomes" id="UP000034069">
    <property type="component" value="Unassembled WGS sequence"/>
</dbReference>
<evidence type="ECO:0000313" key="9">
    <source>
        <dbReference type="Proteomes" id="UP000034069"/>
    </source>
</evidence>
<dbReference type="AlphaFoldDB" id="A0A0G1GJJ4"/>
<dbReference type="SUPFAM" id="SSF103481">
    <property type="entry name" value="Multidrug resistance efflux transporter EmrE"/>
    <property type="match status" value="2"/>
</dbReference>
<dbReference type="PANTHER" id="PTHR32322:SF18">
    <property type="entry name" value="S-ADENOSYLMETHIONINE_S-ADENOSYLHOMOCYSTEINE TRANSPORTER"/>
    <property type="match status" value="1"/>
</dbReference>
<keyword evidence="5 6" id="KW-0472">Membrane</keyword>
<evidence type="ECO:0000256" key="6">
    <source>
        <dbReference type="SAM" id="Phobius"/>
    </source>
</evidence>
<evidence type="ECO:0000256" key="1">
    <source>
        <dbReference type="ARBA" id="ARBA00004651"/>
    </source>
</evidence>
<dbReference type="InterPro" id="IPR037185">
    <property type="entry name" value="EmrE-like"/>
</dbReference>
<dbReference type="EMBL" id="LCHN01000022">
    <property type="protein sequence ID" value="KKT35096.1"/>
    <property type="molecule type" value="Genomic_DNA"/>
</dbReference>
<keyword evidence="2" id="KW-1003">Cell membrane</keyword>
<sequence>MPRLLKPRHLAYLLLLLNAALWGAAPPIIKNSLHYVSPSAFLFFRFLIASLLFTPIFLKTKKKHIHKTNPWLLVSLALLGTPLTLYPLFLGLNLTSSMEGSLIESSSPMFTILGGLIFLHEVIKPKEWVGLILAVGGTLLLTSEPLLTGNLTPFTSFTGNLLIVLSNIIWAAFLLLSKKTKTNPSQLTFYSFLVSIPFFLLLTIFENQSFALDPRSIPGILYMAVFGSIVAFWAYQEGQKRIEASEAAIFSYLKPLFTLPLALFWLRETISPITWTSALIIALGVYISEKR</sequence>
<dbReference type="Gene3D" id="1.10.3730.20">
    <property type="match status" value="1"/>
</dbReference>
<feature type="transmembrane region" description="Helical" evidence="6">
    <location>
        <begin position="39"/>
        <end position="58"/>
    </location>
</feature>
<evidence type="ECO:0000313" key="8">
    <source>
        <dbReference type="EMBL" id="KKT35096.1"/>
    </source>
</evidence>